<accession>A0A4R5LR28</accession>
<comment type="caution">
    <text evidence="1">The sequence shown here is derived from an EMBL/GenBank/DDBJ whole genome shotgun (WGS) entry which is preliminary data.</text>
</comment>
<dbReference type="Proteomes" id="UP000295554">
    <property type="component" value="Unassembled WGS sequence"/>
</dbReference>
<proteinExistence type="predicted"/>
<sequence>MENLLTNKTASLTELRDPKKVIEKAGDKPVAILNRNQLEGYFVPASAVAKIVFTPADPKEVSGLLRKRRSSLKPTLDYLKDK</sequence>
<organism evidence="1 2">
    <name type="scientific">Seongchinamella unica</name>
    <dbReference type="NCBI Taxonomy" id="2547392"/>
    <lineage>
        <taxon>Bacteria</taxon>
        <taxon>Pseudomonadati</taxon>
        <taxon>Pseudomonadota</taxon>
        <taxon>Gammaproteobacteria</taxon>
        <taxon>Cellvibrionales</taxon>
        <taxon>Halieaceae</taxon>
        <taxon>Seongchinamella</taxon>
    </lineage>
</organism>
<dbReference type="OrthoDB" id="5297687at2"/>
<reference evidence="1 2" key="1">
    <citation type="submission" date="2019-03" db="EMBL/GenBank/DDBJ databases">
        <title>Seongchinamella monodicae gen. nov., sp. nov., a novel member of the Gammaproteobacteria isolated from a tidal mudflat of beach.</title>
        <authorList>
            <person name="Yang H.G."/>
            <person name="Kang J.W."/>
            <person name="Lee S.D."/>
        </authorList>
    </citation>
    <scope>NUCLEOTIDE SEQUENCE [LARGE SCALE GENOMIC DNA]</scope>
    <source>
        <strain evidence="1 2">GH4-78</strain>
    </source>
</reference>
<name>A0A4R5LR28_9GAMM</name>
<evidence type="ECO:0000313" key="1">
    <source>
        <dbReference type="EMBL" id="TDG13308.1"/>
    </source>
</evidence>
<gene>
    <name evidence="1" type="ORF">E2F43_07115</name>
</gene>
<keyword evidence="2" id="KW-1185">Reference proteome</keyword>
<dbReference type="EMBL" id="SMSE01000002">
    <property type="protein sequence ID" value="TDG13308.1"/>
    <property type="molecule type" value="Genomic_DNA"/>
</dbReference>
<dbReference type="AlphaFoldDB" id="A0A4R5LR28"/>
<evidence type="ECO:0000313" key="2">
    <source>
        <dbReference type="Proteomes" id="UP000295554"/>
    </source>
</evidence>
<dbReference type="RefSeq" id="WP_133211158.1">
    <property type="nucleotide sequence ID" value="NZ_SMSE01000002.1"/>
</dbReference>
<protein>
    <submittedName>
        <fullName evidence="1">Prevent-host-death family protein</fullName>
    </submittedName>
</protein>